<dbReference type="GO" id="GO:0008168">
    <property type="term" value="F:methyltransferase activity"/>
    <property type="evidence" value="ECO:0007669"/>
    <property type="project" value="UniProtKB-KW"/>
</dbReference>
<dbReference type="Pfam" id="PF13578">
    <property type="entry name" value="Methyltransf_24"/>
    <property type="match status" value="1"/>
</dbReference>
<accession>A0ABU5JS60</accession>
<keyword evidence="2" id="KW-1185">Reference proteome</keyword>
<gene>
    <name evidence="1" type="ORF">U2I54_03905</name>
</gene>
<sequence length="199" mass="22042">MSIINREVFFKIFGSGTFNGQPPLFTGADVEPLIAFSRTFRPKTVIEIGIQRGETAKCILNNSPWIEKYIGIDLAPGSQTSLSVQQHEVPQIVGEYVKDDPRVELIIKPNGSRDIKPSDLPTADLIFIDGDHSLEGVMLDTLLARQVIRKGGIICWHDYGNPPVIDVTIAINSLNISEGDHICLIEHGMLCFQFSRVGR</sequence>
<dbReference type="EMBL" id="JAXOVW010000005">
    <property type="protein sequence ID" value="MDZ5606270.1"/>
    <property type="molecule type" value="Genomic_DNA"/>
</dbReference>
<dbReference type="EC" id="2.1.1.-" evidence="1"/>
<name>A0ABU5JS60_9BACI</name>
<dbReference type="GO" id="GO:0032259">
    <property type="term" value="P:methylation"/>
    <property type="evidence" value="ECO:0007669"/>
    <property type="project" value="UniProtKB-KW"/>
</dbReference>
<dbReference type="Gene3D" id="3.40.50.150">
    <property type="entry name" value="Vaccinia Virus protein VP39"/>
    <property type="match status" value="1"/>
</dbReference>
<comment type="caution">
    <text evidence="1">The sequence shown here is derived from an EMBL/GenBank/DDBJ whole genome shotgun (WGS) entry which is preliminary data.</text>
</comment>
<dbReference type="SUPFAM" id="SSF53335">
    <property type="entry name" value="S-adenosyl-L-methionine-dependent methyltransferases"/>
    <property type="match status" value="1"/>
</dbReference>
<dbReference type="InterPro" id="IPR029063">
    <property type="entry name" value="SAM-dependent_MTases_sf"/>
</dbReference>
<keyword evidence="1" id="KW-0489">Methyltransferase</keyword>
<evidence type="ECO:0000313" key="2">
    <source>
        <dbReference type="Proteomes" id="UP001291930"/>
    </source>
</evidence>
<protein>
    <submittedName>
        <fullName evidence="1">Class I SAM-dependent methyltransferase</fullName>
        <ecNumber evidence="1">2.1.1.-</ecNumber>
    </submittedName>
</protein>
<dbReference type="Proteomes" id="UP001291930">
    <property type="component" value="Unassembled WGS sequence"/>
</dbReference>
<dbReference type="RefSeq" id="WP_207992522.1">
    <property type="nucleotide sequence ID" value="NZ_JAXOVW010000005.1"/>
</dbReference>
<organism evidence="1 2">
    <name type="scientific">Bacillus bingmayongensis</name>
    <dbReference type="NCBI Taxonomy" id="1150157"/>
    <lineage>
        <taxon>Bacteria</taxon>
        <taxon>Bacillati</taxon>
        <taxon>Bacillota</taxon>
        <taxon>Bacilli</taxon>
        <taxon>Bacillales</taxon>
        <taxon>Bacillaceae</taxon>
        <taxon>Bacillus</taxon>
    </lineage>
</organism>
<proteinExistence type="predicted"/>
<keyword evidence="1" id="KW-0808">Transferase</keyword>
<evidence type="ECO:0000313" key="1">
    <source>
        <dbReference type="EMBL" id="MDZ5606270.1"/>
    </source>
</evidence>
<reference evidence="2" key="1">
    <citation type="submission" date="2023-11" db="EMBL/GenBank/DDBJ databases">
        <title>Genome Sequence of Bacillus pseudomycoides stain BUPM19.</title>
        <authorList>
            <person name="Farhat A."/>
        </authorList>
    </citation>
    <scope>NUCLEOTIDE SEQUENCE [LARGE SCALE GENOMIC DNA]</scope>
    <source>
        <strain evidence="2">BUPM19</strain>
    </source>
</reference>